<evidence type="ECO:0000313" key="3">
    <source>
        <dbReference type="Proteomes" id="UP000267900"/>
    </source>
</evidence>
<keyword evidence="1" id="KW-0812">Transmembrane</keyword>
<keyword evidence="1" id="KW-1133">Transmembrane helix</keyword>
<dbReference type="AlphaFoldDB" id="A0A3S9PFC3"/>
<sequence length="192" mass="20723">MAMPELLGASPFAPTPRPSFKTRLGGVCLVAAGLLLMEFTATSAVKAVGYADHQGTMTIGHCRVTRKGSGHEGTSCDGVFRPVDGGAVRTDAEIDGSYVPGERVKVYREWGTYSLVSPRAFWGWLILLFMALPVMAHGVLITVAGFHPRTAGQFKAVREMLRRAMVAEHVRWLRRVGGVGMLACFLMACVSP</sequence>
<accession>A0A3S9PFC3</accession>
<gene>
    <name evidence="2" type="ORF">EKH77_07605</name>
</gene>
<protein>
    <recommendedName>
        <fullName evidence="4">DUF3592 domain-containing protein</fullName>
    </recommendedName>
</protein>
<feature type="transmembrane region" description="Helical" evidence="1">
    <location>
        <begin position="121"/>
        <end position="146"/>
    </location>
</feature>
<dbReference type="OrthoDB" id="4244106at2"/>
<dbReference type="RefSeq" id="WP_126913646.1">
    <property type="nucleotide sequence ID" value="NZ_CP034587.1"/>
</dbReference>
<reference evidence="2 3" key="1">
    <citation type="submission" date="2018-12" db="EMBL/GenBank/DDBJ databases">
        <title>The whole draft genome of Streptomyce luteoverticillatus CGMCC 15060.</title>
        <authorList>
            <person name="Feng Z."/>
            <person name="Chen G."/>
            <person name="Zhang J."/>
            <person name="Zhu H."/>
            <person name="Yu X."/>
            <person name="Zhang W."/>
            <person name="Zhang X."/>
        </authorList>
    </citation>
    <scope>NUCLEOTIDE SEQUENCE [LARGE SCALE GENOMIC DNA]</scope>
    <source>
        <strain evidence="2 3">CGMCC 15060</strain>
    </source>
</reference>
<feature type="transmembrane region" description="Helical" evidence="1">
    <location>
        <begin position="172"/>
        <end position="190"/>
    </location>
</feature>
<keyword evidence="3" id="KW-1185">Reference proteome</keyword>
<keyword evidence="1" id="KW-0472">Membrane</keyword>
<evidence type="ECO:0008006" key="4">
    <source>
        <dbReference type="Google" id="ProtNLM"/>
    </source>
</evidence>
<evidence type="ECO:0000313" key="2">
    <source>
        <dbReference type="EMBL" id="AZQ71088.1"/>
    </source>
</evidence>
<name>A0A3S9PFC3_STRLT</name>
<evidence type="ECO:0000256" key="1">
    <source>
        <dbReference type="SAM" id="Phobius"/>
    </source>
</evidence>
<dbReference type="Proteomes" id="UP000267900">
    <property type="component" value="Chromosome"/>
</dbReference>
<proteinExistence type="predicted"/>
<dbReference type="EMBL" id="CP034587">
    <property type="protein sequence ID" value="AZQ71088.1"/>
    <property type="molecule type" value="Genomic_DNA"/>
</dbReference>
<organism evidence="2 3">
    <name type="scientific">Streptomyces luteoverticillatus</name>
    <name type="common">Streptoverticillium luteoverticillatus</name>
    <dbReference type="NCBI Taxonomy" id="66425"/>
    <lineage>
        <taxon>Bacteria</taxon>
        <taxon>Bacillati</taxon>
        <taxon>Actinomycetota</taxon>
        <taxon>Actinomycetes</taxon>
        <taxon>Kitasatosporales</taxon>
        <taxon>Streptomycetaceae</taxon>
        <taxon>Streptomyces</taxon>
    </lineage>
</organism>